<reference evidence="1 2" key="1">
    <citation type="journal article" date="2019" name="Commun. Biol.">
        <title>The bagworm genome reveals a unique fibroin gene that provides high tensile strength.</title>
        <authorList>
            <person name="Kono N."/>
            <person name="Nakamura H."/>
            <person name="Ohtoshi R."/>
            <person name="Tomita M."/>
            <person name="Numata K."/>
            <person name="Arakawa K."/>
        </authorList>
    </citation>
    <scope>NUCLEOTIDE SEQUENCE [LARGE SCALE GENOMIC DNA]</scope>
</reference>
<keyword evidence="2" id="KW-1185">Reference proteome</keyword>
<proteinExistence type="predicted"/>
<comment type="caution">
    <text evidence="1">The sequence shown here is derived from an EMBL/GenBank/DDBJ whole genome shotgun (WGS) entry which is preliminary data.</text>
</comment>
<dbReference type="Proteomes" id="UP000299102">
    <property type="component" value="Unassembled WGS sequence"/>
</dbReference>
<name>A0A4C1U9F9_EUMVA</name>
<dbReference type="AlphaFoldDB" id="A0A4C1U9F9"/>
<dbReference type="EMBL" id="BGZK01000141">
    <property type="protein sequence ID" value="GBP22564.1"/>
    <property type="molecule type" value="Genomic_DNA"/>
</dbReference>
<organism evidence="1 2">
    <name type="scientific">Eumeta variegata</name>
    <name type="common">Bagworm moth</name>
    <name type="synonym">Eumeta japonica</name>
    <dbReference type="NCBI Taxonomy" id="151549"/>
    <lineage>
        <taxon>Eukaryota</taxon>
        <taxon>Metazoa</taxon>
        <taxon>Ecdysozoa</taxon>
        <taxon>Arthropoda</taxon>
        <taxon>Hexapoda</taxon>
        <taxon>Insecta</taxon>
        <taxon>Pterygota</taxon>
        <taxon>Neoptera</taxon>
        <taxon>Endopterygota</taxon>
        <taxon>Lepidoptera</taxon>
        <taxon>Glossata</taxon>
        <taxon>Ditrysia</taxon>
        <taxon>Tineoidea</taxon>
        <taxon>Psychidae</taxon>
        <taxon>Oiketicinae</taxon>
        <taxon>Eumeta</taxon>
    </lineage>
</organism>
<evidence type="ECO:0000313" key="2">
    <source>
        <dbReference type="Proteomes" id="UP000299102"/>
    </source>
</evidence>
<protein>
    <submittedName>
        <fullName evidence="1">Uncharacterized protein</fullName>
    </submittedName>
</protein>
<evidence type="ECO:0000313" key="1">
    <source>
        <dbReference type="EMBL" id="GBP22564.1"/>
    </source>
</evidence>
<sequence length="113" mass="12588">MHLIYICIVRNALAPLAPETPISAVLTAAFKPIIEFRGLYCTVPYKSKLSLQSPSDIALVTAFVNSTQPPLAQRRGLESKSVDLINKKIEGRLSNNPIQFRDEIQPNRGCFYV</sequence>
<gene>
    <name evidence="1" type="ORF">EVAR_84804_1</name>
</gene>
<accession>A0A4C1U9F9</accession>